<protein>
    <submittedName>
        <fullName evidence="3">Glycosyltransferase</fullName>
    </submittedName>
</protein>
<feature type="compositionally biased region" description="Polar residues" evidence="1">
    <location>
        <begin position="1"/>
        <end position="13"/>
    </location>
</feature>
<evidence type="ECO:0000313" key="3">
    <source>
        <dbReference type="EMBL" id="QGM45247.1"/>
    </source>
</evidence>
<dbReference type="OrthoDB" id="9802649at2"/>
<dbReference type="Gene3D" id="3.90.550.10">
    <property type="entry name" value="Spore Coat Polysaccharide Biosynthesis Protein SpsA, Chain A"/>
    <property type="match status" value="1"/>
</dbReference>
<reference evidence="3 4" key="1">
    <citation type="submission" date="2019-11" db="EMBL/GenBank/DDBJ databases">
        <title>The genome sequence of Methylocystis heyeri.</title>
        <authorList>
            <person name="Oshkin I.Y."/>
            <person name="Miroshnikov K."/>
            <person name="Dedysh S.N."/>
        </authorList>
    </citation>
    <scope>NUCLEOTIDE SEQUENCE [LARGE SCALE GENOMIC DNA]</scope>
    <source>
        <strain evidence="3 4">H2</strain>
    </source>
</reference>
<accession>A0A6B8KC55</accession>
<dbReference type="Pfam" id="PF00535">
    <property type="entry name" value="Glycos_transf_2"/>
    <property type="match status" value="1"/>
</dbReference>
<dbReference type="PANTHER" id="PTHR22916">
    <property type="entry name" value="GLYCOSYLTRANSFERASE"/>
    <property type="match status" value="1"/>
</dbReference>
<keyword evidence="3" id="KW-0808">Transferase</keyword>
<dbReference type="RefSeq" id="WP_136495529.1">
    <property type="nucleotide sequence ID" value="NZ_CP046052.1"/>
</dbReference>
<dbReference type="InterPro" id="IPR001173">
    <property type="entry name" value="Glyco_trans_2-like"/>
</dbReference>
<dbReference type="EMBL" id="CP046052">
    <property type="protein sequence ID" value="QGM45247.1"/>
    <property type="molecule type" value="Genomic_DNA"/>
</dbReference>
<dbReference type="AlphaFoldDB" id="A0A6B8KC55"/>
<dbReference type="GO" id="GO:0016758">
    <property type="term" value="F:hexosyltransferase activity"/>
    <property type="evidence" value="ECO:0007669"/>
    <property type="project" value="UniProtKB-ARBA"/>
</dbReference>
<dbReference type="SUPFAM" id="SSF53448">
    <property type="entry name" value="Nucleotide-diphospho-sugar transferases"/>
    <property type="match status" value="1"/>
</dbReference>
<name>A0A6B8KC55_9HYPH</name>
<dbReference type="KEGG" id="mhey:H2LOC_005810"/>
<dbReference type="CDD" id="cd04196">
    <property type="entry name" value="GT_2_like_d"/>
    <property type="match status" value="1"/>
</dbReference>
<evidence type="ECO:0000313" key="4">
    <source>
        <dbReference type="Proteomes" id="UP000309061"/>
    </source>
</evidence>
<feature type="region of interest" description="Disordered" evidence="1">
    <location>
        <begin position="1"/>
        <end position="40"/>
    </location>
</feature>
<dbReference type="InterPro" id="IPR029044">
    <property type="entry name" value="Nucleotide-diphossugar_trans"/>
</dbReference>
<keyword evidence="4" id="KW-1185">Reference proteome</keyword>
<dbReference type="Proteomes" id="UP000309061">
    <property type="component" value="Chromosome"/>
</dbReference>
<evidence type="ECO:0000259" key="2">
    <source>
        <dbReference type="Pfam" id="PF00535"/>
    </source>
</evidence>
<feature type="domain" description="Glycosyltransferase 2-like" evidence="2">
    <location>
        <begin position="50"/>
        <end position="153"/>
    </location>
</feature>
<gene>
    <name evidence="3" type="ORF">H2LOC_005810</name>
</gene>
<sequence>MRIETQAETNASRWASEADKRGRPFAAADTVPGRRGDEELRTGDMRTSISIAMATYNGEKFLREQLESLAHQTRLPLELVVCDDCSSDKTVEILREFAASAPFPVRLHRNEANLGYSDNFFKAAGLCRGEWIAFCDQDDVWLPNKLARVSQAISGVPGDELMLVAHTSLIADENLEPTGQRAPNFRRDVRMPRAGRFAAFCIVGFSLVCRATLVREIDPASRPVSYWGEGRRPTGHDDWISVLANALGDSIYISEPLAIWRRHRQSMTSLDFISRTVWAEENLKGKVRASLASVKSEPYRLLGKVLSANAGAFAKLSETVKREKLKARLASAASGNAALAQKLLRRAEMYDCATPIQRLRALMRLLASNAYSGPKYCSLGLKSFAKDLAFALGVIG</sequence>
<organism evidence="3 4">
    <name type="scientific">Methylocystis heyeri</name>
    <dbReference type="NCBI Taxonomy" id="391905"/>
    <lineage>
        <taxon>Bacteria</taxon>
        <taxon>Pseudomonadati</taxon>
        <taxon>Pseudomonadota</taxon>
        <taxon>Alphaproteobacteria</taxon>
        <taxon>Hyphomicrobiales</taxon>
        <taxon>Methylocystaceae</taxon>
        <taxon>Methylocystis</taxon>
    </lineage>
</organism>
<evidence type="ECO:0000256" key="1">
    <source>
        <dbReference type="SAM" id="MobiDB-lite"/>
    </source>
</evidence>
<dbReference type="PANTHER" id="PTHR22916:SF3">
    <property type="entry name" value="UDP-GLCNAC:BETAGAL BETA-1,3-N-ACETYLGLUCOSAMINYLTRANSFERASE-LIKE PROTEIN 1"/>
    <property type="match status" value="1"/>
</dbReference>
<proteinExistence type="predicted"/>